<dbReference type="Pfam" id="PF00503">
    <property type="entry name" value="G-alpha"/>
    <property type="match status" value="1"/>
</dbReference>
<dbReference type="GO" id="GO:0005525">
    <property type="term" value="F:GTP binding"/>
    <property type="evidence" value="ECO:0007669"/>
    <property type="project" value="UniProtKB-KW"/>
</dbReference>
<keyword evidence="5 9" id="KW-0342">GTP-binding</keyword>
<feature type="binding site" evidence="10">
    <location>
        <position position="47"/>
    </location>
    <ligand>
        <name>Mg(2+)</name>
        <dbReference type="ChEBI" id="CHEBI:18420"/>
    </ligand>
</feature>
<dbReference type="OMA" id="HMRQTTL"/>
<dbReference type="InterPro" id="IPR027417">
    <property type="entry name" value="P-loop_NTPase"/>
</dbReference>
<dbReference type="GO" id="GO:0003924">
    <property type="term" value="F:GTPase activity"/>
    <property type="evidence" value="ECO:0007669"/>
    <property type="project" value="InterPro"/>
</dbReference>
<evidence type="ECO:0000256" key="4">
    <source>
        <dbReference type="ARBA" id="ARBA00022741"/>
    </source>
</evidence>
<evidence type="ECO:0000256" key="7">
    <source>
        <dbReference type="ARBA" id="ARBA00023224"/>
    </source>
</evidence>
<keyword evidence="6" id="KW-0564">Palmitate</keyword>
<reference evidence="12" key="1">
    <citation type="submission" date="2010-08" db="EMBL/GenBank/DDBJ databases">
        <authorList>
            <consortium name="Caenorhabditis japonica Sequencing Consortium"/>
            <person name="Wilson R.K."/>
        </authorList>
    </citation>
    <scope>NUCLEOTIDE SEQUENCE [LARGE SCALE GENOMIC DNA]</scope>
    <source>
        <strain evidence="12">DF5081</strain>
    </source>
</reference>
<evidence type="ECO:0000313" key="11">
    <source>
        <dbReference type="EnsemblMetazoa" id="CJA15745.1"/>
    </source>
</evidence>
<proteinExistence type="predicted"/>
<dbReference type="PRINTS" id="PR00318">
    <property type="entry name" value="GPROTEINA"/>
</dbReference>
<sequence length="385" mass="44810">MGIVTCKPEREADRQTRRIDTQIRMESQVNKKRVKVLLLGVSDSGKSTIVKQMRVNYMDGFNETEVVNAIFVIRNNIIDAFRSIANIIIHSDIIVSKEEKVLITLFAHESSKIEMMQEVDELNVINSVRTYKCIQEFFERFAFHPLVPDHIHYFFPNLERIAVTNYTPTKEDLIHMRQTTLGVHEISFDMTSHTIRLIDVGGQKTERRKWIHFFEGVTAVMFVCSLASFNQTSEEESKSIVWESSSNKVQNKTLVRASGKAKVDKPGLVNRLDESVDLFKSVRENSFLSMSNFMLFLNKKDLLVKKLEMFQFKDFFPEYKNWINSDNSMSSVAEYIESMFREGLQSKHRIYSHLTEATDHTNIDYTFVLCCSVIFEKNIDEMKLE</sequence>
<keyword evidence="3 10" id="KW-0479">Metal-binding</keyword>
<evidence type="ECO:0000256" key="10">
    <source>
        <dbReference type="PIRSR" id="PIRSR601019-2"/>
    </source>
</evidence>
<dbReference type="CDD" id="cd00066">
    <property type="entry name" value="G-alpha"/>
    <property type="match status" value="1"/>
</dbReference>
<evidence type="ECO:0000256" key="3">
    <source>
        <dbReference type="ARBA" id="ARBA00022723"/>
    </source>
</evidence>
<dbReference type="FunFam" id="3.40.50.300:FF:000692">
    <property type="entry name" value="Guanine nucleotide-binding protein subunit alpha"/>
    <property type="match status" value="2"/>
</dbReference>
<feature type="binding site" evidence="9">
    <location>
        <begin position="298"/>
        <end position="301"/>
    </location>
    <ligand>
        <name>GTP</name>
        <dbReference type="ChEBI" id="CHEBI:37565"/>
    </ligand>
</feature>
<feature type="binding site" evidence="9">
    <location>
        <position position="357"/>
    </location>
    <ligand>
        <name>GTP</name>
        <dbReference type="ChEBI" id="CHEBI:37565"/>
    </ligand>
</feature>
<protein>
    <submittedName>
        <fullName evidence="11">Uncharacterized protein</fullName>
    </submittedName>
</protein>
<keyword evidence="4 9" id="KW-0547">Nucleotide-binding</keyword>
<dbReference type="EnsemblMetazoa" id="CJA15745.1">
    <property type="protein sequence ID" value="CJA15745.1"/>
    <property type="gene ID" value="WBGene00134949"/>
</dbReference>
<dbReference type="GO" id="GO:0030424">
    <property type="term" value="C:axon"/>
    <property type="evidence" value="ECO:0007669"/>
    <property type="project" value="EnsemblMetazoa"/>
</dbReference>
<dbReference type="PANTHER" id="PTHR10218">
    <property type="entry name" value="GTP-BINDING PROTEIN ALPHA SUBUNIT"/>
    <property type="match status" value="1"/>
</dbReference>
<dbReference type="GO" id="GO:0043025">
    <property type="term" value="C:neuronal cell body"/>
    <property type="evidence" value="ECO:0007669"/>
    <property type="project" value="EnsemblMetazoa"/>
</dbReference>
<evidence type="ECO:0000256" key="1">
    <source>
        <dbReference type="ARBA" id="ARBA00011356"/>
    </source>
</evidence>
<keyword evidence="10" id="KW-0460">Magnesium</keyword>
<evidence type="ECO:0000256" key="9">
    <source>
        <dbReference type="PIRSR" id="PIRSR601019-1"/>
    </source>
</evidence>
<dbReference type="InterPro" id="IPR001019">
    <property type="entry name" value="Gprotein_alpha_su"/>
</dbReference>
<evidence type="ECO:0000256" key="2">
    <source>
        <dbReference type="ARBA" id="ARBA00022707"/>
    </source>
</evidence>
<dbReference type="GO" id="GO:0031683">
    <property type="term" value="F:G-protein beta/gamma-subunit complex binding"/>
    <property type="evidence" value="ECO:0007669"/>
    <property type="project" value="InterPro"/>
</dbReference>
<keyword evidence="12" id="KW-1185">Reference proteome</keyword>
<dbReference type="Proteomes" id="UP000005237">
    <property type="component" value="Unassembled WGS sequence"/>
</dbReference>
<keyword evidence="2" id="KW-0519">Myristate</keyword>
<dbReference type="Gene3D" id="3.40.50.300">
    <property type="entry name" value="P-loop containing nucleotide triphosphate hydrolases"/>
    <property type="match status" value="1"/>
</dbReference>
<dbReference type="GO" id="GO:0007188">
    <property type="term" value="P:adenylate cyclase-modulating G protein-coupled receptor signaling pathway"/>
    <property type="evidence" value="ECO:0007669"/>
    <property type="project" value="TreeGrafter"/>
</dbReference>
<name>A0A8R1DZE4_CAEJA</name>
<dbReference type="PROSITE" id="PS51882">
    <property type="entry name" value="G_ALPHA"/>
    <property type="match status" value="1"/>
</dbReference>
<keyword evidence="7" id="KW-0807">Transducer</keyword>
<dbReference type="InterPro" id="IPR011025">
    <property type="entry name" value="GproteinA_insert"/>
</dbReference>
<feature type="binding site" evidence="9">
    <location>
        <begin position="199"/>
        <end position="203"/>
    </location>
    <ligand>
        <name>GTP</name>
        <dbReference type="ChEBI" id="CHEBI:37565"/>
    </ligand>
</feature>
<evidence type="ECO:0000256" key="5">
    <source>
        <dbReference type="ARBA" id="ARBA00023134"/>
    </source>
</evidence>
<dbReference type="GO" id="GO:0045202">
    <property type="term" value="C:synapse"/>
    <property type="evidence" value="ECO:0007669"/>
    <property type="project" value="EnsemblMetazoa"/>
</dbReference>
<dbReference type="SUPFAM" id="SSF47895">
    <property type="entry name" value="Transducin (alpha subunit), insertion domain"/>
    <property type="match status" value="1"/>
</dbReference>
<dbReference type="SUPFAM" id="SSF52540">
    <property type="entry name" value="P-loop containing nucleoside triphosphate hydrolases"/>
    <property type="match status" value="1"/>
</dbReference>
<feature type="binding site" evidence="10">
    <location>
        <position position="180"/>
    </location>
    <ligand>
        <name>Mg(2+)</name>
        <dbReference type="ChEBI" id="CHEBI:18420"/>
    </ligand>
</feature>
<evidence type="ECO:0000313" key="12">
    <source>
        <dbReference type="Proteomes" id="UP000005237"/>
    </source>
</evidence>
<comment type="subunit">
    <text evidence="1">G proteins are composed of 3 units; alpha, beta and gamma. The alpha chain contains the guanine nucleotide binding site.</text>
</comment>
<dbReference type="GO" id="GO:0005737">
    <property type="term" value="C:cytoplasm"/>
    <property type="evidence" value="ECO:0007669"/>
    <property type="project" value="TreeGrafter"/>
</dbReference>
<dbReference type="PANTHER" id="PTHR10218:SF302">
    <property type="entry name" value="GUANINE NUCLEOTIDE-BINDING PROTEIN ALPHA-5 SUBUNIT"/>
    <property type="match status" value="1"/>
</dbReference>
<organism evidence="11 12">
    <name type="scientific">Caenorhabditis japonica</name>
    <dbReference type="NCBI Taxonomy" id="281687"/>
    <lineage>
        <taxon>Eukaryota</taxon>
        <taxon>Metazoa</taxon>
        <taxon>Ecdysozoa</taxon>
        <taxon>Nematoda</taxon>
        <taxon>Chromadorea</taxon>
        <taxon>Rhabditida</taxon>
        <taxon>Rhabditina</taxon>
        <taxon>Rhabditomorpha</taxon>
        <taxon>Rhabditoidea</taxon>
        <taxon>Rhabditidae</taxon>
        <taxon>Peloderinae</taxon>
        <taxon>Caenorhabditis</taxon>
    </lineage>
</organism>
<dbReference type="GO" id="GO:0046872">
    <property type="term" value="F:metal ion binding"/>
    <property type="evidence" value="ECO:0007669"/>
    <property type="project" value="UniProtKB-KW"/>
</dbReference>
<evidence type="ECO:0000256" key="6">
    <source>
        <dbReference type="ARBA" id="ARBA00023139"/>
    </source>
</evidence>
<dbReference type="AlphaFoldDB" id="A0A8R1DZE4"/>
<dbReference type="Gene3D" id="1.10.400.10">
    <property type="entry name" value="GI Alpha 1, domain 2-like"/>
    <property type="match status" value="1"/>
</dbReference>
<dbReference type="GO" id="GO:0001664">
    <property type="term" value="F:G protein-coupled receptor binding"/>
    <property type="evidence" value="ECO:0007669"/>
    <property type="project" value="TreeGrafter"/>
</dbReference>
<accession>A0A8R1DZE4</accession>
<evidence type="ECO:0000256" key="8">
    <source>
        <dbReference type="ARBA" id="ARBA00023288"/>
    </source>
</evidence>
<reference evidence="11" key="2">
    <citation type="submission" date="2022-06" db="UniProtKB">
        <authorList>
            <consortium name="EnsemblMetazoa"/>
        </authorList>
    </citation>
    <scope>IDENTIFICATION</scope>
    <source>
        <strain evidence="11">DF5081</strain>
    </source>
</reference>
<dbReference type="GO" id="GO:0005834">
    <property type="term" value="C:heterotrimeric G-protein complex"/>
    <property type="evidence" value="ECO:0007669"/>
    <property type="project" value="TreeGrafter"/>
</dbReference>
<keyword evidence="8" id="KW-0449">Lipoprotein</keyword>
<dbReference type="SMART" id="SM00275">
    <property type="entry name" value="G_alpha"/>
    <property type="match status" value="1"/>
</dbReference>